<dbReference type="Proteomes" id="UP000435112">
    <property type="component" value="Unassembled WGS sequence"/>
</dbReference>
<evidence type="ECO:0000313" key="2">
    <source>
        <dbReference type="EMBL" id="KAE9008260.1"/>
    </source>
</evidence>
<comment type="caution">
    <text evidence="2">The sequence shown here is derived from an EMBL/GenBank/DDBJ whole genome shotgun (WGS) entry which is preliminary data.</text>
</comment>
<reference evidence="2 5" key="1">
    <citation type="submission" date="2018-09" db="EMBL/GenBank/DDBJ databases">
        <title>Genomic investigation of the strawberry pathogen Phytophthora fragariae indicates pathogenicity is determined by transcriptional variation in three key races.</title>
        <authorList>
            <person name="Adams T.M."/>
            <person name="Armitage A.D."/>
            <person name="Sobczyk M.K."/>
            <person name="Bates H.J."/>
            <person name="Dunwell J.M."/>
            <person name="Nellist C.F."/>
            <person name="Harrison R.J."/>
        </authorList>
    </citation>
    <scope>NUCLEOTIDE SEQUENCE [LARGE SCALE GENOMIC DNA]</scope>
    <source>
        <strain evidence="2 5">SCRP324</strain>
        <strain evidence="3 4">SCRP333</strain>
    </source>
</reference>
<evidence type="ECO:0000313" key="4">
    <source>
        <dbReference type="Proteomes" id="UP000434957"/>
    </source>
</evidence>
<dbReference type="EMBL" id="QXFU01001190">
    <property type="protein sequence ID" value="KAE9008260.1"/>
    <property type="molecule type" value="Genomic_DNA"/>
</dbReference>
<evidence type="ECO:0000256" key="1">
    <source>
        <dbReference type="SAM" id="MobiDB-lite"/>
    </source>
</evidence>
<dbReference type="Pfam" id="PF14223">
    <property type="entry name" value="Retrotran_gag_2"/>
    <property type="match status" value="1"/>
</dbReference>
<name>A0A6A3KLV1_9STRA</name>
<evidence type="ECO:0000313" key="5">
    <source>
        <dbReference type="Proteomes" id="UP000435112"/>
    </source>
</evidence>
<proteinExistence type="predicted"/>
<organism evidence="2 5">
    <name type="scientific">Phytophthora rubi</name>
    <dbReference type="NCBI Taxonomy" id="129364"/>
    <lineage>
        <taxon>Eukaryota</taxon>
        <taxon>Sar</taxon>
        <taxon>Stramenopiles</taxon>
        <taxon>Oomycota</taxon>
        <taxon>Peronosporomycetes</taxon>
        <taxon>Peronosporales</taxon>
        <taxon>Peronosporaceae</taxon>
        <taxon>Phytophthora</taxon>
    </lineage>
</organism>
<protein>
    <submittedName>
        <fullName evidence="2">Uncharacterized protein</fullName>
    </submittedName>
</protein>
<gene>
    <name evidence="2" type="ORF">PR002_g15959</name>
    <name evidence="3" type="ORF">PR003_g16287</name>
</gene>
<dbReference type="OrthoDB" id="103662at2759"/>
<sequence length="268" mass="30641">MTDKVEINKNGRPVGWRGQSWVYYKSMMMIAFEEKDVVDFVTGKKTVVDTKDQEEFDAIQAKIKLIIMGSLSMELGQLVMMKKTGTEMWEYLEDYYEGKTNAATRVNQEIILFNRLQTTKCKAGEDVDQHVDNMFTIKAQLAALNADVRGPIFIQMLVQSLPTNDRFNRLKGMMESGSKKMNSPEKVKDQILRMESYNKCDKMLREGEGDGKLKYTGVQDARSVKNTDLQEGRCFGCHLAEHRRAQCPEESKTDNTDAKDTEVTEDLV</sequence>
<evidence type="ECO:0000313" key="3">
    <source>
        <dbReference type="EMBL" id="KAE9326226.1"/>
    </source>
</evidence>
<feature type="region of interest" description="Disordered" evidence="1">
    <location>
        <begin position="245"/>
        <end position="268"/>
    </location>
</feature>
<keyword evidence="4" id="KW-1185">Reference proteome</keyword>
<dbReference type="EMBL" id="QXFT01001181">
    <property type="protein sequence ID" value="KAE9326226.1"/>
    <property type="molecule type" value="Genomic_DNA"/>
</dbReference>
<accession>A0A6A3KLV1</accession>
<feature type="compositionally biased region" description="Basic and acidic residues" evidence="1">
    <location>
        <begin position="245"/>
        <end position="262"/>
    </location>
</feature>
<dbReference type="Proteomes" id="UP000434957">
    <property type="component" value="Unassembled WGS sequence"/>
</dbReference>
<dbReference type="AlphaFoldDB" id="A0A6A3KLV1"/>